<dbReference type="RefSeq" id="WP_066042245.1">
    <property type="nucleotide sequence ID" value="NZ_AP013042.1"/>
</dbReference>
<feature type="binding site" evidence="2">
    <location>
        <position position="113"/>
    </location>
    <ligand>
        <name>Mg(2+)</name>
        <dbReference type="ChEBI" id="CHEBI:18420"/>
    </ligand>
</feature>
<dbReference type="PANTHER" id="PTHR43210">
    <property type="entry name" value="DETHIOBIOTIN SYNTHETASE"/>
    <property type="match status" value="1"/>
</dbReference>
<comment type="cofactor">
    <cofactor evidence="2">
        <name>Mg(2+)</name>
        <dbReference type="ChEBI" id="CHEBI:18420"/>
    </cofactor>
</comment>
<sequence length="213" mass="22813">MKGLFISGSGTDVGKTFVARHIIQILNEKYTVIARKPIESDCIKTDAGLIPKDAKVLNDACTNPESIDIVCPFRFEARVSGEKASAEQGAIVCLQDLVQAVQPTNDSDFVVIEGAGGFYSPIAQQALNSDFASALGLSVVIVVKDELGAINQALLSINAVKKHKLDVVMLVLNQIIPNDLANAEALSAYTDVKIVAFKKDQIKDFNAKVLALI</sequence>
<feature type="binding site" evidence="2">
    <location>
        <position position="53"/>
    </location>
    <ligand>
        <name>Mg(2+)</name>
        <dbReference type="ChEBI" id="CHEBI:18420"/>
    </ligand>
</feature>
<dbReference type="Proteomes" id="UP000067399">
    <property type="component" value="Chromosome"/>
</dbReference>
<name>A0A0P0UQ85_9GAMM</name>
<feature type="binding site" evidence="2">
    <location>
        <position position="40"/>
    </location>
    <ligand>
        <name>substrate</name>
    </ligand>
</feature>
<dbReference type="EC" id="6.3.3.3" evidence="2"/>
<keyword evidence="4" id="KW-1185">Reference proteome</keyword>
<dbReference type="Pfam" id="PF13500">
    <property type="entry name" value="AAA_26"/>
    <property type="match status" value="1"/>
</dbReference>
<reference evidence="3 4" key="1">
    <citation type="journal article" date="2000" name="Mar. Ecol. Prog. Ser.">
        <title>Phylogenetic characterization of endosymbionts in three hydrothermal vent mussels: influence on host distributions.</title>
        <authorList>
            <person name="Fujiwara Y."/>
            <person name="Takai K."/>
            <person name="Uematsu K."/>
            <person name="Tsuchida S."/>
            <person name="Hunt J.C."/>
            <person name="Hashimoto J."/>
        </authorList>
    </citation>
    <scope>NUCLEOTIDE SEQUENCE [LARGE SCALE GENOMIC DNA]</scope>
    <source>
        <strain evidence="3 4">Myojin Knoll</strain>
    </source>
</reference>
<comment type="caution">
    <text evidence="2">Lacks conserved residue(s) required for the propagation of feature annotation.</text>
</comment>
<gene>
    <name evidence="2 3" type="primary">bioD</name>
    <name evidence="3" type="ORF">BSEPE_0010</name>
</gene>
<dbReference type="Gene3D" id="3.40.50.300">
    <property type="entry name" value="P-loop containing nucleotide triphosphate hydrolases"/>
    <property type="match status" value="1"/>
</dbReference>
<protein>
    <recommendedName>
        <fullName evidence="2">ATP-dependent dethiobiotin synthetase BioD</fullName>
        <ecNumber evidence="2">6.3.3.3</ecNumber>
    </recommendedName>
    <alternativeName>
        <fullName evidence="2">DTB synthetase</fullName>
        <shortName evidence="2">DTBS</shortName>
    </alternativeName>
    <alternativeName>
        <fullName evidence="2">Dethiobiotin synthase</fullName>
    </alternativeName>
</protein>
<evidence type="ECO:0000256" key="2">
    <source>
        <dbReference type="HAMAP-Rule" id="MF_00336"/>
    </source>
</evidence>
<keyword evidence="2" id="KW-0963">Cytoplasm</keyword>
<dbReference type="SUPFAM" id="SSF52540">
    <property type="entry name" value="P-loop containing nucleoside triphosphate hydrolases"/>
    <property type="match status" value="1"/>
</dbReference>
<feature type="binding site" evidence="2">
    <location>
        <begin position="113"/>
        <end position="116"/>
    </location>
    <ligand>
        <name>ATP</name>
        <dbReference type="ChEBI" id="CHEBI:30616"/>
    </ligand>
</feature>
<dbReference type="OrthoDB" id="9802097at2"/>
<feature type="binding site" evidence="2">
    <location>
        <begin position="12"/>
        <end position="17"/>
    </location>
    <ligand>
        <name>ATP</name>
        <dbReference type="ChEBI" id="CHEBI:30616"/>
    </ligand>
</feature>
<comment type="catalytic activity">
    <reaction evidence="2">
        <text>(7R,8S)-7,8-diammoniononanoate + CO2 + ATP = (4R,5S)-dethiobiotin + ADP + phosphate + 3 H(+)</text>
        <dbReference type="Rhea" id="RHEA:15805"/>
        <dbReference type="ChEBI" id="CHEBI:15378"/>
        <dbReference type="ChEBI" id="CHEBI:16526"/>
        <dbReference type="ChEBI" id="CHEBI:30616"/>
        <dbReference type="ChEBI" id="CHEBI:43474"/>
        <dbReference type="ChEBI" id="CHEBI:149469"/>
        <dbReference type="ChEBI" id="CHEBI:149473"/>
        <dbReference type="ChEBI" id="CHEBI:456216"/>
        <dbReference type="EC" id="6.3.3.3"/>
    </reaction>
</comment>
<evidence type="ECO:0000313" key="3">
    <source>
        <dbReference type="EMBL" id="BAS67040.1"/>
    </source>
</evidence>
<keyword evidence="2" id="KW-0067">ATP-binding</keyword>
<reference evidence="3 4" key="2">
    <citation type="journal article" date="2016" name="ISME J.">
        <title>Heterogeneous composition of key metabolic gene clusters in a vent mussel symbiont population.</title>
        <authorList>
            <person name="Ikuta T."/>
            <person name="Takaki Y."/>
            <person name="Nagai Y."/>
            <person name="Shimamura S."/>
            <person name="Tsuda M."/>
            <person name="Kawagucci S."/>
            <person name="Aoki Y."/>
            <person name="Inoue K."/>
            <person name="Teruya M."/>
            <person name="Satou K."/>
            <person name="Teruya K."/>
            <person name="Shimoji M."/>
            <person name="Tamotsu H."/>
            <person name="Hirano T."/>
            <person name="Maruyama T."/>
            <person name="Yoshida T."/>
        </authorList>
    </citation>
    <scope>NUCLEOTIDE SEQUENCE [LARGE SCALE GENOMIC DNA]</scope>
    <source>
        <strain evidence="3 4">Myojin Knoll</strain>
    </source>
</reference>
<dbReference type="InterPro" id="IPR027417">
    <property type="entry name" value="P-loop_NTPase"/>
</dbReference>
<dbReference type="GO" id="GO:0005524">
    <property type="term" value="F:ATP binding"/>
    <property type="evidence" value="ECO:0007669"/>
    <property type="project" value="UniProtKB-UniRule"/>
</dbReference>
<keyword evidence="2" id="KW-0547">Nucleotide-binding</keyword>
<comment type="function">
    <text evidence="2">Catalyzes a mechanistically unusual reaction, the ATP-dependent insertion of CO2 between the N7 and N8 nitrogen atoms of 7,8-diaminopelargonic acid (DAPA, also called 7,8-diammoniononanoate) to form a ureido ring.</text>
</comment>
<feature type="binding site" evidence="2">
    <location>
        <begin position="173"/>
        <end position="174"/>
    </location>
    <ligand>
        <name>ATP</name>
        <dbReference type="ChEBI" id="CHEBI:30616"/>
    </ligand>
</feature>
<evidence type="ECO:0000256" key="1">
    <source>
        <dbReference type="ARBA" id="ARBA00022756"/>
    </source>
</evidence>
<dbReference type="GO" id="GO:0004141">
    <property type="term" value="F:dethiobiotin synthase activity"/>
    <property type="evidence" value="ECO:0007669"/>
    <property type="project" value="UniProtKB-UniRule"/>
</dbReference>
<accession>A0A0P0UQ85</accession>
<dbReference type="PANTHER" id="PTHR43210:SF5">
    <property type="entry name" value="DETHIOBIOTIN SYNTHETASE"/>
    <property type="match status" value="1"/>
</dbReference>
<dbReference type="AlphaFoldDB" id="A0A0P0UQ85"/>
<proteinExistence type="inferred from homology"/>
<dbReference type="HAMAP" id="MF_00336">
    <property type="entry name" value="BioD"/>
    <property type="match status" value="1"/>
</dbReference>
<comment type="pathway">
    <text evidence="2">Cofactor biosynthesis; biotin biosynthesis; biotin from 7,8-diaminononanoate: step 1/2.</text>
</comment>
<dbReference type="NCBIfam" id="TIGR00347">
    <property type="entry name" value="bioD"/>
    <property type="match status" value="1"/>
</dbReference>
<dbReference type="GO" id="GO:0000287">
    <property type="term" value="F:magnesium ion binding"/>
    <property type="evidence" value="ECO:0007669"/>
    <property type="project" value="UniProtKB-UniRule"/>
</dbReference>
<dbReference type="GO" id="GO:0009102">
    <property type="term" value="P:biotin biosynthetic process"/>
    <property type="evidence" value="ECO:0007669"/>
    <property type="project" value="UniProtKB-UniRule"/>
</dbReference>
<dbReference type="UniPathway" id="UPA00078">
    <property type="reaction ID" value="UER00161"/>
</dbReference>
<keyword evidence="1 2" id="KW-0093">Biotin biosynthesis</keyword>
<dbReference type="EMBL" id="AP013042">
    <property type="protein sequence ID" value="BAS67040.1"/>
    <property type="molecule type" value="Genomic_DNA"/>
</dbReference>
<keyword evidence="2" id="KW-0479">Metal-binding</keyword>
<comment type="similarity">
    <text evidence="2">Belongs to the dethiobiotin synthetase family.</text>
</comment>
<dbReference type="PIRSF" id="PIRSF006755">
    <property type="entry name" value="DTB_synth"/>
    <property type="match status" value="1"/>
</dbReference>
<keyword evidence="2" id="KW-0460">Magnesium</keyword>
<feature type="binding site" evidence="2">
    <location>
        <position position="53"/>
    </location>
    <ligand>
        <name>ATP</name>
        <dbReference type="ChEBI" id="CHEBI:30616"/>
    </ligand>
</feature>
<dbReference type="GO" id="GO:0005829">
    <property type="term" value="C:cytosol"/>
    <property type="evidence" value="ECO:0007669"/>
    <property type="project" value="TreeGrafter"/>
</dbReference>
<feature type="active site" evidence="2">
    <location>
        <position position="36"/>
    </location>
</feature>
<feature type="binding site" evidence="2">
    <location>
        <position position="16"/>
    </location>
    <ligand>
        <name>Mg(2+)</name>
        <dbReference type="ChEBI" id="CHEBI:18420"/>
    </ligand>
</feature>
<comment type="subcellular location">
    <subcellularLocation>
        <location evidence="2">Cytoplasm</location>
    </subcellularLocation>
</comment>
<dbReference type="KEGG" id="ebh:BSEPE_0010"/>
<dbReference type="STRING" id="1303921.BSEPE_0010"/>
<dbReference type="CDD" id="cd03109">
    <property type="entry name" value="DTBS"/>
    <property type="match status" value="1"/>
</dbReference>
<dbReference type="InterPro" id="IPR004472">
    <property type="entry name" value="DTB_synth_BioD"/>
</dbReference>
<comment type="subunit">
    <text evidence="2">Homodimer.</text>
</comment>
<organism evidence="3 4">
    <name type="scientific">endosymbiont of Bathymodiolus septemdierum str. Myojin knoll</name>
    <dbReference type="NCBI Taxonomy" id="1303921"/>
    <lineage>
        <taxon>Bacteria</taxon>
        <taxon>Pseudomonadati</taxon>
        <taxon>Pseudomonadota</taxon>
        <taxon>Gammaproteobacteria</taxon>
        <taxon>sulfur-oxidizing symbionts</taxon>
    </lineage>
</organism>
<keyword evidence="2 3" id="KW-0436">Ligase</keyword>
<evidence type="ECO:0000313" key="4">
    <source>
        <dbReference type="Proteomes" id="UP000067399"/>
    </source>
</evidence>